<dbReference type="PANTHER" id="PTHR38926">
    <property type="entry name" value="F-BOX DOMAIN CONTAINING PROTEIN, EXPRESSED"/>
    <property type="match status" value="1"/>
</dbReference>
<dbReference type="InterPro" id="IPR001810">
    <property type="entry name" value="F-box_dom"/>
</dbReference>
<evidence type="ECO:0000313" key="2">
    <source>
        <dbReference type="EMBL" id="GLB40950.1"/>
    </source>
</evidence>
<dbReference type="Pfam" id="PF12937">
    <property type="entry name" value="F-box-like"/>
    <property type="match status" value="1"/>
</dbReference>
<dbReference type="OrthoDB" id="2962256at2759"/>
<dbReference type="SUPFAM" id="SSF52047">
    <property type="entry name" value="RNI-like"/>
    <property type="match status" value="1"/>
</dbReference>
<feature type="domain" description="F-box" evidence="1">
    <location>
        <begin position="68"/>
        <end position="120"/>
    </location>
</feature>
<dbReference type="SUPFAM" id="SSF81383">
    <property type="entry name" value="F-box domain"/>
    <property type="match status" value="1"/>
</dbReference>
<dbReference type="EMBL" id="BRPK01000009">
    <property type="protein sequence ID" value="GLB40950.1"/>
    <property type="molecule type" value="Genomic_DNA"/>
</dbReference>
<dbReference type="Proteomes" id="UP001063166">
    <property type="component" value="Unassembled WGS sequence"/>
</dbReference>
<dbReference type="Gene3D" id="1.20.1280.50">
    <property type="match status" value="1"/>
</dbReference>
<gene>
    <name evidence="2" type="ORF">LshimejAT787_0901650</name>
</gene>
<dbReference type="PANTHER" id="PTHR38926:SF5">
    <property type="entry name" value="F-BOX AND LEUCINE-RICH REPEAT PROTEIN 6"/>
    <property type="match status" value="1"/>
</dbReference>
<organism evidence="2 3">
    <name type="scientific">Lyophyllum shimeji</name>
    <name type="common">Hon-shimeji</name>
    <name type="synonym">Tricholoma shimeji</name>
    <dbReference type="NCBI Taxonomy" id="47721"/>
    <lineage>
        <taxon>Eukaryota</taxon>
        <taxon>Fungi</taxon>
        <taxon>Dikarya</taxon>
        <taxon>Basidiomycota</taxon>
        <taxon>Agaricomycotina</taxon>
        <taxon>Agaricomycetes</taxon>
        <taxon>Agaricomycetidae</taxon>
        <taxon>Agaricales</taxon>
        <taxon>Tricholomatineae</taxon>
        <taxon>Lyophyllaceae</taxon>
        <taxon>Lyophyllum</taxon>
    </lineage>
</organism>
<evidence type="ECO:0000313" key="3">
    <source>
        <dbReference type="Proteomes" id="UP001063166"/>
    </source>
</evidence>
<dbReference type="InterPro" id="IPR036047">
    <property type="entry name" value="F-box-like_dom_sf"/>
</dbReference>
<evidence type="ECO:0000259" key="1">
    <source>
        <dbReference type="Pfam" id="PF12937"/>
    </source>
</evidence>
<comment type="caution">
    <text evidence="2">The sequence shown here is derived from an EMBL/GenBank/DDBJ whole genome shotgun (WGS) entry which is preliminary data.</text>
</comment>
<proteinExistence type="predicted"/>
<dbReference type="AlphaFoldDB" id="A0A9P3PQR1"/>
<dbReference type="InterPro" id="IPR032675">
    <property type="entry name" value="LRR_dom_sf"/>
</dbReference>
<dbReference type="Gene3D" id="3.80.10.10">
    <property type="entry name" value="Ribonuclease Inhibitor"/>
    <property type="match status" value="1"/>
</dbReference>
<reference evidence="2" key="1">
    <citation type="submission" date="2022-07" db="EMBL/GenBank/DDBJ databases">
        <title>The genome of Lyophyllum shimeji provides insight into the initial evolution of ectomycorrhizal fungal genome.</title>
        <authorList>
            <person name="Kobayashi Y."/>
            <person name="Shibata T."/>
            <person name="Hirakawa H."/>
            <person name="Shigenobu S."/>
            <person name="Nishiyama T."/>
            <person name="Yamada A."/>
            <person name="Hasebe M."/>
            <person name="Kawaguchi M."/>
        </authorList>
    </citation>
    <scope>NUCLEOTIDE SEQUENCE</scope>
    <source>
        <strain evidence="2">AT787</strain>
    </source>
</reference>
<accession>A0A9P3PQR1</accession>
<protein>
    <recommendedName>
        <fullName evidence="1">F-box domain-containing protein</fullName>
    </recommendedName>
</protein>
<keyword evidence="3" id="KW-1185">Reference proteome</keyword>
<sequence length="582" mass="64282">MTLRTFSMTGVQVDLSSHFTDPDGIEASALSKAAVREAARAYILDEIASSEAVTRLWKRRLNALTVVARLPPELLGTIFKYVAGTETPEYATVRWIAVSHVCWHWRRVALDCPDLWSNIRFGHPSLAAEMVQRSRMAPLTVFATLGDGYGKRVARQSEGLAVQAVLRQILSQMSRVKELSLKTSASWASDMLTELIALMDGPAPLLENLSISCLGRDDANRLSDSLVAGLPRLVHLDLSGCGMTWHGVVLRNLTSLKISNIPRTMYPSVHQLLTALSQMPSLEVLQFHSDFSPADAAHIPRETAVHLPCLHSFDIQCELSDCAALLDHVTYSKKARVLINCQNTHPNPANDVLLIHNLAEKLARGMEGQIKLLRLASRSVKCWRSIRTSTANRRAIPPTLSVSFSLELVGEFVKSLPLDDLVSLMVVGDQLDSAMWTKLGNINRLTRLEIGWGENDVAVLNTLSHGIPRGGEESTTSGQPGPTPTPQLKALRSLMITGWMFDADFEDSSMTVAEKLSDCLEARSEAGLKLRFLEIKGCRHVTDEDIECLEASVERLSWDGERNFTDEETDAYSVTYSDVEVL</sequence>
<name>A0A9P3PQR1_LYOSH</name>